<dbReference type="Gene3D" id="3.20.20.70">
    <property type="entry name" value="Aldolase class I"/>
    <property type="match status" value="1"/>
</dbReference>
<comment type="similarity">
    <text evidence="1 2">Belongs to the glutamate synthase family.</text>
</comment>
<dbReference type="InterPro" id="IPR013785">
    <property type="entry name" value="Aldolase_TIM"/>
</dbReference>
<dbReference type="Pfam" id="PF01645">
    <property type="entry name" value="Glu_synthase"/>
    <property type="match status" value="1"/>
</dbReference>
<gene>
    <name evidence="6" type="ORF">GFH30_07465</name>
    <name evidence="5" type="ORF">GHJ48_02140</name>
</gene>
<dbReference type="EMBL" id="CP045650">
    <property type="protein sequence ID" value="QGA11237.1"/>
    <property type="molecule type" value="Genomic_DNA"/>
</dbReference>
<dbReference type="AlphaFoldDB" id="A0A5Q0P220"/>
<evidence type="ECO:0000313" key="8">
    <source>
        <dbReference type="Proteomes" id="UP000480556"/>
    </source>
</evidence>
<dbReference type="PIRSF" id="PIRSF500060">
    <property type="entry name" value="UCP500060"/>
    <property type="match status" value="1"/>
</dbReference>
<dbReference type="PANTHER" id="PTHR43819:SF1">
    <property type="entry name" value="ARCHAEAL-TYPE GLUTAMATE SYNTHASE [NADPH]"/>
    <property type="match status" value="1"/>
</dbReference>
<keyword evidence="7" id="KW-1185">Reference proteome</keyword>
<dbReference type="RefSeq" id="WP_153371629.1">
    <property type="nucleotide sequence ID" value="NZ_CP045650.1"/>
</dbReference>
<keyword evidence="3" id="KW-0472">Membrane</keyword>
<dbReference type="SUPFAM" id="SSF51395">
    <property type="entry name" value="FMN-linked oxidoreductases"/>
    <property type="match status" value="1"/>
</dbReference>
<dbReference type="GO" id="GO:0006537">
    <property type="term" value="P:glutamate biosynthetic process"/>
    <property type="evidence" value="ECO:0007669"/>
    <property type="project" value="InterPro"/>
</dbReference>
<organism evidence="5 8">
    <name type="scientific">Acinetobacter wanghuae</name>
    <dbReference type="NCBI Taxonomy" id="2662362"/>
    <lineage>
        <taxon>Bacteria</taxon>
        <taxon>Pseudomonadati</taxon>
        <taxon>Pseudomonadota</taxon>
        <taxon>Gammaproteobacteria</taxon>
        <taxon>Moraxellales</taxon>
        <taxon>Moraxellaceae</taxon>
        <taxon>Acinetobacter</taxon>
    </lineage>
</organism>
<evidence type="ECO:0000259" key="4">
    <source>
        <dbReference type="Pfam" id="PF01645"/>
    </source>
</evidence>
<sequence length="556" mass="62249">MANPAQLTRHKLLNTFFSRHSVWFACIFIALLFTLFHVGYSPRYIYHFLPETLVNSLWIITGILSLVGLYDVLQNKHSILKNYPIMGHFRYIFEEFRPEIRQYFIESDQDALPFSRMQRSLVYQRAKNENADKPFGSIIDVYQHDYKFVSHSITPAKPANIDTFRIQIGNDQCRQPYSSSILNISAMSFGSLSANAIRALNLGAKMGGFYHDTGEGSISPYHLENGGDIVWELGSGYFGCRTLDGQFDPVKFAEQAALPQVKMIELKMSQGAKPGHGGILPKDKISEEISQIRGVSREEDCISPSSHPAFNTPLEMMHFIQQLRELSNGKPVGFKLCLGQPWQFMSIVKAMLETNIVPDFIVVDGSEGGTGAAPIELIDFVGTPLREGLLFVHNTLIGAGLRDQIKLGASGKIISAFDIASTLAIGADWVNSARGFMFAVGCIQAQSCHTNQCPVGLATQDVDRQKAVHVPTKAERVFNFHKNTLGALSELIAAAGVEHPSQIKAHHLAQRINSHEIKNYAQLHFWLKDKELLNCENIDEDNFYYRMWSLAQADKF</sequence>
<dbReference type="Proteomes" id="UP000327478">
    <property type="component" value="Chromosome"/>
</dbReference>
<name>A0A5Q0P220_9GAMM</name>
<evidence type="ECO:0000256" key="1">
    <source>
        <dbReference type="ARBA" id="ARBA00009716"/>
    </source>
</evidence>
<dbReference type="InterPro" id="IPR027283">
    <property type="entry name" value="YerD"/>
</dbReference>
<protein>
    <submittedName>
        <fullName evidence="5">FMN-binding glutamate synthase family protein</fullName>
    </submittedName>
</protein>
<reference evidence="7 8" key="1">
    <citation type="submission" date="2019-10" db="EMBL/GenBank/DDBJ databases">
        <authorList>
            <person name="Dong K."/>
        </authorList>
    </citation>
    <scope>NUCLEOTIDE SEQUENCE [LARGE SCALE GENOMIC DNA]</scope>
    <source>
        <strain evidence="7">dk386</strain>
        <strain evidence="6">Dk386</strain>
        <strain evidence="8">dk771</strain>
        <strain evidence="5">Dk771</strain>
    </source>
</reference>
<dbReference type="GO" id="GO:0015930">
    <property type="term" value="F:glutamate synthase activity"/>
    <property type="evidence" value="ECO:0007669"/>
    <property type="project" value="InterPro"/>
</dbReference>
<dbReference type="PIRSF" id="PIRSF006429">
    <property type="entry name" value="GOGAT_lg_2"/>
    <property type="match status" value="1"/>
</dbReference>
<dbReference type="PANTHER" id="PTHR43819">
    <property type="entry name" value="ARCHAEAL-TYPE GLUTAMATE SYNTHASE [NADPH]"/>
    <property type="match status" value="1"/>
</dbReference>
<dbReference type="InterPro" id="IPR024188">
    <property type="entry name" value="GltB"/>
</dbReference>
<evidence type="ECO:0000313" key="7">
    <source>
        <dbReference type="Proteomes" id="UP000327478"/>
    </source>
</evidence>
<keyword evidence="3" id="KW-1133">Transmembrane helix</keyword>
<accession>A0A5Q0P220</accession>
<dbReference type="InterPro" id="IPR002932">
    <property type="entry name" value="Glu_synthdom"/>
</dbReference>
<dbReference type="CDD" id="cd02808">
    <property type="entry name" value="GltS_FMN"/>
    <property type="match status" value="1"/>
</dbReference>
<evidence type="ECO:0000256" key="3">
    <source>
        <dbReference type="SAM" id="Phobius"/>
    </source>
</evidence>
<feature type="transmembrane region" description="Helical" evidence="3">
    <location>
        <begin position="21"/>
        <end position="40"/>
    </location>
</feature>
<evidence type="ECO:0000256" key="2">
    <source>
        <dbReference type="PIRNR" id="PIRNR006429"/>
    </source>
</evidence>
<evidence type="ECO:0000313" key="5">
    <source>
        <dbReference type="EMBL" id="MQW91211.1"/>
    </source>
</evidence>
<dbReference type="Proteomes" id="UP000480556">
    <property type="component" value="Unassembled WGS sequence"/>
</dbReference>
<feature type="domain" description="Glutamate synthase" evidence="4">
    <location>
        <begin position="180"/>
        <end position="497"/>
    </location>
</feature>
<dbReference type="FunFam" id="3.20.20.70:FF:000156">
    <property type="entry name" value="Glutamate synthase domain protein"/>
    <property type="match status" value="1"/>
</dbReference>
<dbReference type="EMBL" id="WITK01000002">
    <property type="protein sequence ID" value="MQW91211.1"/>
    <property type="molecule type" value="Genomic_DNA"/>
</dbReference>
<proteinExistence type="inferred from homology"/>
<keyword evidence="3" id="KW-0812">Transmembrane</keyword>
<evidence type="ECO:0000313" key="6">
    <source>
        <dbReference type="EMBL" id="QGA11237.1"/>
    </source>
</evidence>